<comment type="caution">
    <text evidence="2">The sequence shown here is derived from an EMBL/GenBank/DDBJ whole genome shotgun (WGS) entry which is preliminary data.</text>
</comment>
<keyword evidence="3" id="KW-1185">Reference proteome</keyword>
<accession>A0A4V2KSN2</accession>
<proteinExistence type="predicted"/>
<dbReference type="RefSeq" id="WP_131311442.1">
    <property type="nucleotide sequence ID" value="NZ_SJFN01000043.1"/>
</dbReference>
<dbReference type="EMBL" id="SJFN01000043">
    <property type="protein sequence ID" value="TBW33503.1"/>
    <property type="molecule type" value="Genomic_DNA"/>
</dbReference>
<dbReference type="Proteomes" id="UP000292781">
    <property type="component" value="Unassembled WGS sequence"/>
</dbReference>
<name>A0A4V2KSN2_9HYPH</name>
<organism evidence="2 3">
    <name type="scientific">Siculibacillus lacustris</name>
    <dbReference type="NCBI Taxonomy" id="1549641"/>
    <lineage>
        <taxon>Bacteria</taxon>
        <taxon>Pseudomonadati</taxon>
        <taxon>Pseudomonadota</taxon>
        <taxon>Alphaproteobacteria</taxon>
        <taxon>Hyphomicrobiales</taxon>
        <taxon>Ancalomicrobiaceae</taxon>
        <taxon>Siculibacillus</taxon>
    </lineage>
</organism>
<feature type="region of interest" description="Disordered" evidence="1">
    <location>
        <begin position="1"/>
        <end position="28"/>
    </location>
</feature>
<evidence type="ECO:0000256" key="1">
    <source>
        <dbReference type="SAM" id="MobiDB-lite"/>
    </source>
</evidence>
<evidence type="ECO:0000313" key="3">
    <source>
        <dbReference type="Proteomes" id="UP000292781"/>
    </source>
</evidence>
<sequence length="86" mass="9233">MAVRPSADPAPTAQPARVDSPQPVPQRHQEFEVDKSGLTVVMTFDESNGALVSQYPTEAYLRLANAMQNLVKSDVPAIDPNAGRTA</sequence>
<protein>
    <recommendedName>
        <fullName evidence="4">Flagellar protein FlaG</fullName>
    </recommendedName>
</protein>
<reference evidence="2 3" key="1">
    <citation type="submission" date="2019-02" db="EMBL/GenBank/DDBJ databases">
        <title>Siculibacillus lacustris gen. nov., sp. nov., a new rosette-forming bacterium isolated from a freshwater crater lake (Lake St. Ana, Romania).</title>
        <authorList>
            <person name="Felfoldi T."/>
            <person name="Marton Z."/>
            <person name="Szabo A."/>
            <person name="Mentes A."/>
            <person name="Boka K."/>
            <person name="Marialigeti K."/>
            <person name="Mathe I."/>
            <person name="Koncz M."/>
            <person name="Schumann P."/>
            <person name="Toth E."/>
        </authorList>
    </citation>
    <scope>NUCLEOTIDE SEQUENCE [LARGE SCALE GENOMIC DNA]</scope>
    <source>
        <strain evidence="2 3">SA-279</strain>
    </source>
</reference>
<evidence type="ECO:0008006" key="4">
    <source>
        <dbReference type="Google" id="ProtNLM"/>
    </source>
</evidence>
<evidence type="ECO:0000313" key="2">
    <source>
        <dbReference type="EMBL" id="TBW33503.1"/>
    </source>
</evidence>
<dbReference type="AlphaFoldDB" id="A0A4V2KSN2"/>
<gene>
    <name evidence="2" type="ORF">EYW49_20215</name>
</gene>